<sequence>MSAISDQIVPRSGHGAWLVWLGAAAMAFLAVFALALSMSAARLADSWTAALAQSATVRVSAPPAELDAQTEAVLEVLRTTPGIEDARVMTPEEQGDLLSVWLGPDLPLDALPLPRMVEVWETADGPDRQGLRLRLSAEAPGAIYDDHTQWRRPLIDAASRLRAVSGLALALIGAVTGAIIALAASAALASNAQVIRVLRLVGARDRFIARAFVRRMTRRAALGGVIGTALGMASMIGLPSLGPDATSGLGFQGAGWLAPLLVPVLIAVVAWAAAMATAFTVLRGVT</sequence>
<protein>
    <recommendedName>
        <fullName evidence="4">Cell division protein FtsX</fullName>
    </recommendedName>
</protein>
<accession>A0A3B0MTI8</accession>
<reference evidence="3" key="1">
    <citation type="submission" date="2018-08" db="EMBL/GenBank/DDBJ databases">
        <authorList>
            <person name="Rodrigo-Torres L."/>
            <person name="Arahal R. D."/>
            <person name="Lucena T."/>
        </authorList>
    </citation>
    <scope>NUCLEOTIDE SEQUENCE [LARGE SCALE GENOMIC DNA]</scope>
    <source>
        <strain evidence="3">CECT 7235</strain>
    </source>
</reference>
<dbReference type="RefSeq" id="WP_121093517.1">
    <property type="nucleotide sequence ID" value="NZ_UIHC01000006.1"/>
</dbReference>
<dbReference type="PANTHER" id="PTHR47755">
    <property type="entry name" value="CELL DIVISION PROTEIN FTSX"/>
    <property type="match status" value="1"/>
</dbReference>
<dbReference type="OrthoDB" id="9814843at2"/>
<dbReference type="Proteomes" id="UP000272908">
    <property type="component" value="Unassembled WGS sequence"/>
</dbReference>
<keyword evidence="1" id="KW-0472">Membrane</keyword>
<evidence type="ECO:0000313" key="2">
    <source>
        <dbReference type="EMBL" id="SUZ31226.1"/>
    </source>
</evidence>
<evidence type="ECO:0000256" key="1">
    <source>
        <dbReference type="SAM" id="Phobius"/>
    </source>
</evidence>
<keyword evidence="1" id="KW-0812">Transmembrane</keyword>
<dbReference type="GO" id="GO:0032153">
    <property type="term" value="C:cell division site"/>
    <property type="evidence" value="ECO:0007669"/>
    <property type="project" value="TreeGrafter"/>
</dbReference>
<keyword evidence="1" id="KW-1133">Transmembrane helix</keyword>
<evidence type="ECO:0008006" key="4">
    <source>
        <dbReference type="Google" id="ProtNLM"/>
    </source>
</evidence>
<dbReference type="AlphaFoldDB" id="A0A3B0MTI8"/>
<dbReference type="PANTHER" id="PTHR47755:SF1">
    <property type="entry name" value="CELL DIVISION PROTEIN FTSX"/>
    <property type="match status" value="1"/>
</dbReference>
<feature type="transmembrane region" description="Helical" evidence="1">
    <location>
        <begin position="167"/>
        <end position="189"/>
    </location>
</feature>
<keyword evidence="3" id="KW-1185">Reference proteome</keyword>
<dbReference type="InterPro" id="IPR004513">
    <property type="entry name" value="FtsX"/>
</dbReference>
<proteinExistence type="predicted"/>
<organism evidence="2 3">
    <name type="scientific">Roseinatronobacter ekhonensis</name>
    <dbReference type="NCBI Taxonomy" id="254356"/>
    <lineage>
        <taxon>Bacteria</taxon>
        <taxon>Pseudomonadati</taxon>
        <taxon>Pseudomonadota</taxon>
        <taxon>Alphaproteobacteria</taxon>
        <taxon>Rhodobacterales</taxon>
        <taxon>Paracoccaceae</taxon>
        <taxon>Roseinatronobacter</taxon>
    </lineage>
</organism>
<gene>
    <name evidence="2" type="ORF">ROE7235_00962</name>
</gene>
<feature type="transmembrane region" description="Helical" evidence="1">
    <location>
        <begin position="260"/>
        <end position="282"/>
    </location>
</feature>
<name>A0A3B0MTI8_9RHOB</name>
<dbReference type="GO" id="GO:0016020">
    <property type="term" value="C:membrane"/>
    <property type="evidence" value="ECO:0007669"/>
    <property type="project" value="InterPro"/>
</dbReference>
<dbReference type="GO" id="GO:0051301">
    <property type="term" value="P:cell division"/>
    <property type="evidence" value="ECO:0007669"/>
    <property type="project" value="InterPro"/>
</dbReference>
<feature type="transmembrane region" description="Helical" evidence="1">
    <location>
        <begin position="220"/>
        <end position="240"/>
    </location>
</feature>
<evidence type="ECO:0000313" key="3">
    <source>
        <dbReference type="Proteomes" id="UP000272908"/>
    </source>
</evidence>
<dbReference type="EMBL" id="UIHC01000006">
    <property type="protein sequence ID" value="SUZ31226.1"/>
    <property type="molecule type" value="Genomic_DNA"/>
</dbReference>